<reference evidence="1 2" key="1">
    <citation type="submission" date="2016-07" db="EMBL/GenBank/DDBJ databases">
        <authorList>
            <person name="Jeong J.-J."/>
            <person name="Kim D.W."/>
            <person name="Sang M.K."/>
            <person name="Choi I.-G."/>
            <person name="Kim K.D."/>
        </authorList>
    </citation>
    <scope>NUCLEOTIDE SEQUENCE [LARGE SCALE GENOMIC DNA]</scope>
    <source>
        <strain evidence="1 2">UTM-3</strain>
    </source>
</reference>
<dbReference type="Proteomes" id="UP000092651">
    <property type="component" value="Unassembled WGS sequence"/>
</dbReference>
<evidence type="ECO:0000313" key="1">
    <source>
        <dbReference type="EMBL" id="OCA76937.1"/>
    </source>
</evidence>
<proteinExistence type="predicted"/>
<protein>
    <recommendedName>
        <fullName evidence="3">Outer membrane protein beta-barrel domain-containing protein</fullName>
    </recommendedName>
</protein>
<evidence type="ECO:0008006" key="3">
    <source>
        <dbReference type="Google" id="ProtNLM"/>
    </source>
</evidence>
<comment type="caution">
    <text evidence="1">The sequence shown here is derived from an EMBL/GenBank/DDBJ whole genome shotgun (WGS) entry which is preliminary data.</text>
</comment>
<accession>A0A1B8ZZB0</accession>
<name>A0A1B8ZZB0_9FLAO</name>
<dbReference type="InterPro" id="IPR011250">
    <property type="entry name" value="OMP/PagP_B-barrel"/>
</dbReference>
<dbReference type="SUPFAM" id="SSF56925">
    <property type="entry name" value="OMPA-like"/>
    <property type="match status" value="1"/>
</dbReference>
<evidence type="ECO:0000313" key="2">
    <source>
        <dbReference type="Proteomes" id="UP000092651"/>
    </source>
</evidence>
<gene>
    <name evidence="1" type="ORF">BBI01_00280</name>
</gene>
<dbReference type="EMBL" id="MAYH01000001">
    <property type="protein sequence ID" value="OCA76937.1"/>
    <property type="molecule type" value="Genomic_DNA"/>
</dbReference>
<keyword evidence="2" id="KW-1185">Reference proteome</keyword>
<organism evidence="1 2">
    <name type="scientific">Chryseobacterium artocarpi</name>
    <dbReference type="NCBI Taxonomy" id="1414727"/>
    <lineage>
        <taxon>Bacteria</taxon>
        <taxon>Pseudomonadati</taxon>
        <taxon>Bacteroidota</taxon>
        <taxon>Flavobacteriia</taxon>
        <taxon>Flavobacteriales</taxon>
        <taxon>Weeksellaceae</taxon>
        <taxon>Chryseobacterium group</taxon>
        <taxon>Chryseobacterium</taxon>
    </lineage>
</organism>
<dbReference type="AlphaFoldDB" id="A0A1B8ZZB0"/>
<sequence>MWKDKLKPTLLLKKTVFIFFLIFLQTFYAQRKKIDTVYVYEKVIVYDTIYLEKALKLMPKEISIRQFNIPSNDITEFSPIKDKIEGKAVYINKRIRLGIETGFGFKKSSWAKDKSKDIQTGFNLGLWASKPIFKNFSLMLSAHFYQWNSTFDLDGNKEDTWLNGYYFSEDAQPLLFQKFNNKHVEYAMQLKLQYKWKSIRPFIGVLGNKNIYKMQFLVPDNMVMNKLDDFKSQQINLGFSLGLQYQLMKKFLLSLEYQEYKMRNVSLKNSSYNFDIFQSNNTFAERKINLGISYIISGL</sequence>